<comment type="caution">
    <text evidence="12">The sequence shown here is derived from an EMBL/GenBank/DDBJ whole genome shotgun (WGS) entry which is preliminary data.</text>
</comment>
<feature type="active site" description="Charge relay system" evidence="6">
    <location>
        <position position="426"/>
    </location>
</feature>
<feature type="active site" description="Charge relay system" evidence="6">
    <location>
        <position position="202"/>
    </location>
</feature>
<feature type="chain" id="PRO_5041992360" description="Subtilisin-like protein" evidence="9">
    <location>
        <begin position="27"/>
        <end position="769"/>
    </location>
</feature>
<organism evidence="12 13">
    <name type="scientific">Lichtheimia ornata</name>
    <dbReference type="NCBI Taxonomy" id="688661"/>
    <lineage>
        <taxon>Eukaryota</taxon>
        <taxon>Fungi</taxon>
        <taxon>Fungi incertae sedis</taxon>
        <taxon>Mucoromycota</taxon>
        <taxon>Mucoromycotina</taxon>
        <taxon>Mucoromycetes</taxon>
        <taxon>Mucorales</taxon>
        <taxon>Lichtheimiaceae</taxon>
        <taxon>Lichtheimia</taxon>
    </lineage>
</organism>
<dbReference type="PROSITE" id="PS00138">
    <property type="entry name" value="SUBTILASE_SER"/>
    <property type="match status" value="1"/>
</dbReference>
<feature type="domain" description="C5a peptidase/Subtilisin-like protease SBT2-like Fn3-like" evidence="11">
    <location>
        <begin position="504"/>
        <end position="618"/>
    </location>
</feature>
<evidence type="ECO:0000256" key="2">
    <source>
        <dbReference type="ARBA" id="ARBA00022670"/>
    </source>
</evidence>
<feature type="signal peptide" evidence="9">
    <location>
        <begin position="1"/>
        <end position="26"/>
    </location>
</feature>
<dbReference type="Gene3D" id="2.60.40.1710">
    <property type="entry name" value="Subtilisin-like superfamily"/>
    <property type="match status" value="1"/>
</dbReference>
<dbReference type="Pfam" id="PF00082">
    <property type="entry name" value="Peptidase_S8"/>
    <property type="match status" value="1"/>
</dbReference>
<keyword evidence="5 6" id="KW-0720">Serine protease</keyword>
<sequence>MKLFNPILGLAAVWLLNTAPTIIVSAADDKQQQQQQPKYDPTQLVDIVPGRFIVEYAEPNVQATSKKLLDLLHGKFDSTNVSVSQSYDHPLMRGVTLRIDSTKKKDDDDDDDDENVVESMSTPNDDIVKEVIEMLEKQSMVSTVYPVRLVRRPELVPKPMSELDRRDAINMNAMQPHAMSQVERVHRELKNTGKGMVVGIIDSGIDYRHPALGNCFGKGCKVAMGYDLVGNAYDARNPGSRPQPGPDPMDSCGRGSGANGHGTHVAGIVAGKSENFKGVAPDATLGMWRVFGCQGLTSNDVIIQAMLDAYEAGVDVISMSLGFGSGWPSSPDAVVAQRITAKGIPVIAAAGNEGEQGAMTLGAPSVGHGVVSVASMDTESARVSVFSSIGPSSEIDFKPDIAGFGGNVYSTLPSYLGGYGLMSGTSMATPYVAGAVALYLKQAEKNQHMVTDPKFITEQFQNYAYKAPNSHANGIDSPLAQGAGLIQVYDTIMQNVHITPGALSFNDTANIVRTQQLKIRNTGDSTVSYQITNNASVAIQPYDGRNGYIFSEPVTYIDNAKASIRFSQKTIKLAPGKSATIKVTLTPPKTNPDDHIMYGGYIQFKSQVPNNKDLTVPYFGIVGEQHKLPIFMPGSPVVSDASGSRWYKNKDDVFVFDTRSGNIPYFVYGFQTPTAHVKATLYTEDGRQALGNVQPGMDYLGRTTLTEPYSSTFWDGTFQPTASGSSEFPVTRRVPRGRYRIGWKALRLLGDRNNSNDWESWMSCIIQVV</sequence>
<reference evidence="12 13" key="1">
    <citation type="submission" date="2023-03" db="EMBL/GenBank/DDBJ databases">
        <title>Genome sequence of Lichtheimia ornata CBS 291.66.</title>
        <authorList>
            <person name="Mohabir J.T."/>
            <person name="Shea T.P."/>
            <person name="Kurbessoian T."/>
            <person name="Berby B."/>
            <person name="Fontaine J."/>
            <person name="Livny J."/>
            <person name="Gnirke A."/>
            <person name="Stajich J.E."/>
            <person name="Cuomo C.A."/>
        </authorList>
    </citation>
    <scope>NUCLEOTIDE SEQUENCE [LARGE SCALE GENOMIC DNA]</scope>
    <source>
        <strain evidence="12">CBS 291.66</strain>
    </source>
</reference>
<evidence type="ECO:0000256" key="8">
    <source>
        <dbReference type="SAM" id="MobiDB-lite"/>
    </source>
</evidence>
<gene>
    <name evidence="12" type="ORF">O0I10_000644</name>
</gene>
<feature type="compositionally biased region" description="Acidic residues" evidence="8">
    <location>
        <begin position="107"/>
        <end position="116"/>
    </location>
</feature>
<dbReference type="PRINTS" id="PR00723">
    <property type="entry name" value="SUBTILISIN"/>
</dbReference>
<evidence type="ECO:0000259" key="11">
    <source>
        <dbReference type="Pfam" id="PF06280"/>
    </source>
</evidence>
<evidence type="ECO:0008006" key="14">
    <source>
        <dbReference type="Google" id="ProtNLM"/>
    </source>
</evidence>
<dbReference type="InterPro" id="IPR000209">
    <property type="entry name" value="Peptidase_S8/S53_dom"/>
</dbReference>
<keyword evidence="13" id="KW-1185">Reference proteome</keyword>
<evidence type="ECO:0000256" key="6">
    <source>
        <dbReference type="PROSITE-ProRule" id="PRU01240"/>
    </source>
</evidence>
<accession>A0AAD8DIB8</accession>
<dbReference type="GO" id="GO:0004252">
    <property type="term" value="F:serine-type endopeptidase activity"/>
    <property type="evidence" value="ECO:0007669"/>
    <property type="project" value="UniProtKB-UniRule"/>
</dbReference>
<keyword evidence="2 6" id="KW-0645">Protease</keyword>
<dbReference type="EMBL" id="JARTCD010000002">
    <property type="protein sequence ID" value="KAJ8663405.1"/>
    <property type="molecule type" value="Genomic_DNA"/>
</dbReference>
<evidence type="ECO:0000256" key="3">
    <source>
        <dbReference type="ARBA" id="ARBA00022729"/>
    </source>
</evidence>
<dbReference type="GeneID" id="83208066"/>
<dbReference type="GO" id="GO:0016020">
    <property type="term" value="C:membrane"/>
    <property type="evidence" value="ECO:0007669"/>
    <property type="project" value="InterPro"/>
</dbReference>
<evidence type="ECO:0000256" key="7">
    <source>
        <dbReference type="RuleBase" id="RU003355"/>
    </source>
</evidence>
<feature type="active site" description="Charge relay system" evidence="6">
    <location>
        <position position="261"/>
    </location>
</feature>
<dbReference type="InterPro" id="IPR015500">
    <property type="entry name" value="Peptidase_S8_subtilisin-rel"/>
</dbReference>
<evidence type="ECO:0000259" key="10">
    <source>
        <dbReference type="Pfam" id="PF00082"/>
    </source>
</evidence>
<keyword evidence="3 9" id="KW-0732">Signal</keyword>
<dbReference type="RefSeq" id="XP_058348317.1">
    <property type="nucleotide sequence ID" value="XM_058480753.1"/>
</dbReference>
<dbReference type="AlphaFoldDB" id="A0AAD8DIB8"/>
<evidence type="ECO:0000256" key="9">
    <source>
        <dbReference type="SAM" id="SignalP"/>
    </source>
</evidence>
<dbReference type="CDD" id="cd07489">
    <property type="entry name" value="Peptidases_S8_5"/>
    <property type="match status" value="1"/>
</dbReference>
<keyword evidence="4 6" id="KW-0378">Hydrolase</keyword>
<protein>
    <recommendedName>
        <fullName evidence="14">Subtilisin-like protein</fullName>
    </recommendedName>
</protein>
<dbReference type="PROSITE" id="PS51892">
    <property type="entry name" value="SUBTILASE"/>
    <property type="match status" value="1"/>
</dbReference>
<dbReference type="SUPFAM" id="SSF52743">
    <property type="entry name" value="Subtilisin-like"/>
    <property type="match status" value="1"/>
</dbReference>
<evidence type="ECO:0000256" key="5">
    <source>
        <dbReference type="ARBA" id="ARBA00022825"/>
    </source>
</evidence>
<dbReference type="InterPro" id="IPR022398">
    <property type="entry name" value="Peptidase_S8_His-AS"/>
</dbReference>
<dbReference type="Proteomes" id="UP001234581">
    <property type="component" value="Unassembled WGS sequence"/>
</dbReference>
<evidence type="ECO:0000256" key="4">
    <source>
        <dbReference type="ARBA" id="ARBA00022801"/>
    </source>
</evidence>
<dbReference type="InterPro" id="IPR023828">
    <property type="entry name" value="Peptidase_S8_Ser-AS"/>
</dbReference>
<dbReference type="GO" id="GO:0006508">
    <property type="term" value="P:proteolysis"/>
    <property type="evidence" value="ECO:0007669"/>
    <property type="project" value="UniProtKB-KW"/>
</dbReference>
<dbReference type="InterPro" id="IPR010435">
    <property type="entry name" value="C5a/SBT2-like_Fn3"/>
</dbReference>
<dbReference type="Pfam" id="PF06280">
    <property type="entry name" value="fn3_5"/>
    <property type="match status" value="1"/>
</dbReference>
<feature type="region of interest" description="Disordered" evidence="8">
    <location>
        <begin position="100"/>
        <end position="120"/>
    </location>
</feature>
<dbReference type="PROSITE" id="PS00137">
    <property type="entry name" value="SUBTILASE_HIS"/>
    <property type="match status" value="1"/>
</dbReference>
<evidence type="ECO:0000313" key="13">
    <source>
        <dbReference type="Proteomes" id="UP001234581"/>
    </source>
</evidence>
<evidence type="ECO:0000313" key="12">
    <source>
        <dbReference type="EMBL" id="KAJ8663405.1"/>
    </source>
</evidence>
<dbReference type="PANTHER" id="PTHR43806">
    <property type="entry name" value="PEPTIDASE S8"/>
    <property type="match status" value="1"/>
</dbReference>
<dbReference type="Gene3D" id="3.40.50.200">
    <property type="entry name" value="Peptidase S8/S53 domain"/>
    <property type="match status" value="1"/>
</dbReference>
<dbReference type="InterPro" id="IPR023827">
    <property type="entry name" value="Peptidase_S8_Asp-AS"/>
</dbReference>
<evidence type="ECO:0000256" key="1">
    <source>
        <dbReference type="ARBA" id="ARBA00011073"/>
    </source>
</evidence>
<dbReference type="GO" id="GO:0005615">
    <property type="term" value="C:extracellular space"/>
    <property type="evidence" value="ECO:0007669"/>
    <property type="project" value="TreeGrafter"/>
</dbReference>
<dbReference type="InterPro" id="IPR036852">
    <property type="entry name" value="Peptidase_S8/S53_dom_sf"/>
</dbReference>
<feature type="domain" description="Peptidase S8/S53" evidence="10">
    <location>
        <begin position="193"/>
        <end position="445"/>
    </location>
</feature>
<feature type="region of interest" description="Disordered" evidence="8">
    <location>
        <begin position="235"/>
        <end position="257"/>
    </location>
</feature>
<dbReference type="InterPro" id="IPR034187">
    <property type="entry name" value="Peptidases_S8_5"/>
</dbReference>
<name>A0AAD8DIB8_9FUNG</name>
<dbReference type="InterPro" id="IPR050131">
    <property type="entry name" value="Peptidase_S8_subtilisin-like"/>
</dbReference>
<proteinExistence type="inferred from homology"/>
<comment type="similarity">
    <text evidence="1 6 7">Belongs to the peptidase S8 family.</text>
</comment>
<dbReference type="PANTHER" id="PTHR43806:SF66">
    <property type="entry name" value="SERIN ENDOPEPTIDASE"/>
    <property type="match status" value="1"/>
</dbReference>
<dbReference type="PROSITE" id="PS00136">
    <property type="entry name" value="SUBTILASE_ASP"/>
    <property type="match status" value="1"/>
</dbReference>